<gene>
    <name evidence="2" type="ORF">JOM49_005490</name>
</gene>
<comment type="caution">
    <text evidence="2">The sequence shown here is derived from an EMBL/GenBank/DDBJ whole genome shotgun (WGS) entry which is preliminary data.</text>
</comment>
<dbReference type="Pfam" id="PF12697">
    <property type="entry name" value="Abhydrolase_6"/>
    <property type="match status" value="1"/>
</dbReference>
<dbReference type="InterPro" id="IPR000073">
    <property type="entry name" value="AB_hydrolase_1"/>
</dbReference>
<sequence length="258" mass="27945">MGEHIGSDGTRTWYDVRGEGEPLVLLHGGFSDSREFTGNLDALNEHFRVFRFDRRGHGRTADAPGPITHQRMTEDTIAFLEQVVREPVRLVGYSDGGFIALLVALRRPDLVHRLVLISSAFATEGFLVQPDPDGQLPQELIDSYGEVSPDGAAHFPVVFRKLTDPANPDPSRTADELSGVGCPTLVVAADDDLVHAEHTLALYRGLPDAQLAVIPGASHAILQDQPELTTAVVTRFLTTDPAPTLIPIRRAPAQAVAP</sequence>
<organism evidence="2 3">
    <name type="scientific">Amycolatopsis magusensis</name>
    <dbReference type="NCBI Taxonomy" id="882444"/>
    <lineage>
        <taxon>Bacteria</taxon>
        <taxon>Bacillati</taxon>
        <taxon>Actinomycetota</taxon>
        <taxon>Actinomycetes</taxon>
        <taxon>Pseudonocardiales</taxon>
        <taxon>Pseudonocardiaceae</taxon>
        <taxon>Amycolatopsis</taxon>
    </lineage>
</organism>
<reference evidence="2 3" key="1">
    <citation type="submission" date="2021-03" db="EMBL/GenBank/DDBJ databases">
        <title>Sequencing the genomes of 1000 actinobacteria strains.</title>
        <authorList>
            <person name="Klenk H.-P."/>
        </authorList>
    </citation>
    <scope>NUCLEOTIDE SEQUENCE [LARGE SCALE GENOMIC DNA]</scope>
    <source>
        <strain evidence="2 3">DSM 45510</strain>
    </source>
</reference>
<accession>A0ABS4PX06</accession>
<evidence type="ECO:0000259" key="1">
    <source>
        <dbReference type="Pfam" id="PF12697"/>
    </source>
</evidence>
<keyword evidence="3" id="KW-1185">Reference proteome</keyword>
<dbReference type="Proteomes" id="UP000741013">
    <property type="component" value="Unassembled WGS sequence"/>
</dbReference>
<dbReference type="PANTHER" id="PTHR43433">
    <property type="entry name" value="HYDROLASE, ALPHA/BETA FOLD FAMILY PROTEIN"/>
    <property type="match status" value="1"/>
</dbReference>
<evidence type="ECO:0000313" key="3">
    <source>
        <dbReference type="Proteomes" id="UP000741013"/>
    </source>
</evidence>
<dbReference type="SUPFAM" id="SSF53474">
    <property type="entry name" value="alpha/beta-Hydrolases"/>
    <property type="match status" value="1"/>
</dbReference>
<dbReference type="PRINTS" id="PR00111">
    <property type="entry name" value="ABHYDROLASE"/>
</dbReference>
<name>A0ABS4PX06_9PSEU</name>
<dbReference type="PANTHER" id="PTHR43433:SF5">
    <property type="entry name" value="AB HYDROLASE-1 DOMAIN-CONTAINING PROTEIN"/>
    <property type="match status" value="1"/>
</dbReference>
<evidence type="ECO:0000313" key="2">
    <source>
        <dbReference type="EMBL" id="MBP2183964.1"/>
    </source>
</evidence>
<dbReference type="InterPro" id="IPR029058">
    <property type="entry name" value="AB_hydrolase_fold"/>
</dbReference>
<proteinExistence type="predicted"/>
<feature type="domain" description="AB hydrolase-1" evidence="1">
    <location>
        <begin position="23"/>
        <end position="229"/>
    </location>
</feature>
<protein>
    <submittedName>
        <fullName evidence="2">Pimeloyl-ACP methyl ester carboxylesterase</fullName>
    </submittedName>
</protein>
<dbReference type="EMBL" id="JAGGMS010000001">
    <property type="protein sequence ID" value="MBP2183964.1"/>
    <property type="molecule type" value="Genomic_DNA"/>
</dbReference>
<dbReference type="Gene3D" id="3.40.50.1820">
    <property type="entry name" value="alpha/beta hydrolase"/>
    <property type="match status" value="1"/>
</dbReference>
<dbReference type="RefSeq" id="WP_209667042.1">
    <property type="nucleotide sequence ID" value="NZ_JAGGMS010000001.1"/>
</dbReference>
<dbReference type="InterPro" id="IPR050471">
    <property type="entry name" value="AB_hydrolase"/>
</dbReference>